<gene>
    <name evidence="1" type="ORF">VF724_13835</name>
</gene>
<evidence type="ECO:0000313" key="1">
    <source>
        <dbReference type="EMBL" id="MEB3102746.1"/>
    </source>
</evidence>
<sequence length="397" mass="42429">MIYWDTGTVVAIVSSRESVQELEIAMRGGSGAKARAIHYTDAFGPVGLGDTVVLNTTAVQLDLGTGGRHFVLSVLRPLHGSEVAAEEAAALKARTIEERKGHLMKLRYTPLQRSVLAAEEQASPHHGLFQDSFDLEGMPVLIGELHSMLPAAVCWLRHAHAVGADGGSDDAHGGKKPLRIVYIMSDGGALPIAYSRHVSSMRERGWLAGTVTFGHAYGGDVEAINKFTALIAAKRVLKADVAIVAMGPGIAGTGTPLGHTGVEVGELVNAAAALGGKPVVMPRISFAESRDRHRGISHHLLHSLSLIALREAALPLPDSLNGHHKQLIREQLESSGLHQKHRIVWVRNINRQEIARSQESYPLPVTTMGRGLAEDPGFFLGVCSAAQYVLDGMPSES</sequence>
<reference evidence="1" key="1">
    <citation type="submission" date="2023-12" db="EMBL/GenBank/DDBJ databases">
        <title>Fervidustalea candida gen. nov., sp. nov., a novel member of the family Paenibacillaceae isolated from a geothermal area.</title>
        <authorList>
            <person name="Li W.-J."/>
            <person name="Jiao J.-Y."/>
            <person name="Chen Y."/>
        </authorList>
    </citation>
    <scope>NUCLEOTIDE SEQUENCE</scope>
    <source>
        <strain evidence="1">SYSU GA230002</strain>
    </source>
</reference>
<comment type="caution">
    <text evidence="1">The sequence shown here is derived from an EMBL/GenBank/DDBJ whole genome shotgun (WGS) entry which is preliminary data.</text>
</comment>
<name>A0ABU5ZJQ8_9BACL</name>
<dbReference type="EMBL" id="JAYJLD010000022">
    <property type="protein sequence ID" value="MEB3102746.1"/>
    <property type="molecule type" value="Genomic_DNA"/>
</dbReference>
<protein>
    <submittedName>
        <fullName evidence="1">DUF3866 family protein</fullName>
    </submittedName>
</protein>
<dbReference type="InterPro" id="IPR024479">
    <property type="entry name" value="DUF3866"/>
</dbReference>
<organism evidence="1 2">
    <name type="scientific">Ferviditalea candida</name>
    <dbReference type="NCBI Taxonomy" id="3108399"/>
    <lineage>
        <taxon>Bacteria</taxon>
        <taxon>Bacillati</taxon>
        <taxon>Bacillota</taxon>
        <taxon>Bacilli</taxon>
        <taxon>Bacillales</taxon>
        <taxon>Paenibacillaceae</taxon>
        <taxon>Ferviditalea</taxon>
    </lineage>
</organism>
<keyword evidence="2" id="KW-1185">Reference proteome</keyword>
<dbReference type="Proteomes" id="UP001310386">
    <property type="component" value="Unassembled WGS sequence"/>
</dbReference>
<proteinExistence type="predicted"/>
<accession>A0ABU5ZJQ8</accession>
<dbReference type="Pfam" id="PF12982">
    <property type="entry name" value="DUF3866"/>
    <property type="match status" value="1"/>
</dbReference>
<dbReference type="RefSeq" id="WP_371754869.1">
    <property type="nucleotide sequence ID" value="NZ_JAYJLD010000022.1"/>
</dbReference>
<evidence type="ECO:0000313" key="2">
    <source>
        <dbReference type="Proteomes" id="UP001310386"/>
    </source>
</evidence>